<sequence>MLTISDVPVVPGRPARGIRMQVVGLLGFLGLSMAAWTIASIPIMLNSTGWFATSAKAPWTPPGWMFRTMWMFLYAAMAVSAWLVWCRYALQGSTRFWYVAHLMFNAAWPLAFFGLHPLIGTAALWIALAVLTGLCVSVGFLVVRFGPVSNSAGLLVLPYLSWVIYSLSLNLYSALNN</sequence>
<feature type="transmembrane region" description="Helical" evidence="6">
    <location>
        <begin position="96"/>
        <end position="116"/>
    </location>
</feature>
<dbReference type="Pfam" id="PF03073">
    <property type="entry name" value="TspO_MBR"/>
    <property type="match status" value="1"/>
</dbReference>
<dbReference type="RefSeq" id="WP_238989180.1">
    <property type="nucleotide sequence ID" value="NZ_CBCRYA010000011.1"/>
</dbReference>
<dbReference type="Gene3D" id="1.20.1260.100">
    <property type="entry name" value="TspO/MBR protein"/>
    <property type="match status" value="1"/>
</dbReference>
<dbReference type="EMBL" id="UXAU01000040">
    <property type="protein sequence ID" value="VDC32240.1"/>
    <property type="molecule type" value="Genomic_DNA"/>
</dbReference>
<evidence type="ECO:0000313" key="7">
    <source>
        <dbReference type="EMBL" id="VDC32240.1"/>
    </source>
</evidence>
<keyword evidence="8" id="KW-1185">Reference proteome</keyword>
<feature type="transmembrane region" description="Helical" evidence="6">
    <location>
        <begin position="64"/>
        <end position="84"/>
    </location>
</feature>
<evidence type="ECO:0000256" key="6">
    <source>
        <dbReference type="SAM" id="Phobius"/>
    </source>
</evidence>
<keyword evidence="4 6" id="KW-1133">Transmembrane helix</keyword>
<dbReference type="CDD" id="cd15904">
    <property type="entry name" value="TSPO_MBR"/>
    <property type="match status" value="1"/>
</dbReference>
<dbReference type="GO" id="GO:0033013">
    <property type="term" value="P:tetrapyrrole metabolic process"/>
    <property type="evidence" value="ECO:0007669"/>
    <property type="project" value="UniProtKB-ARBA"/>
</dbReference>
<evidence type="ECO:0000256" key="2">
    <source>
        <dbReference type="ARBA" id="ARBA00007524"/>
    </source>
</evidence>
<accession>A0A3P5XMY6</accession>
<gene>
    <name evidence="7" type="ORF">PSET11_03018</name>
</gene>
<dbReference type="Proteomes" id="UP000280861">
    <property type="component" value="Unassembled WGS sequence"/>
</dbReference>
<comment type="similarity">
    <text evidence="2">Belongs to the TspO/BZRP family.</text>
</comment>
<dbReference type="PANTHER" id="PTHR10057">
    <property type="entry name" value="PERIPHERAL-TYPE BENZODIAZEPINE RECEPTOR"/>
    <property type="match status" value="1"/>
</dbReference>
<evidence type="ECO:0000256" key="1">
    <source>
        <dbReference type="ARBA" id="ARBA00004141"/>
    </source>
</evidence>
<dbReference type="GO" id="GO:0016020">
    <property type="term" value="C:membrane"/>
    <property type="evidence" value="ECO:0007669"/>
    <property type="project" value="UniProtKB-SubCell"/>
</dbReference>
<proteinExistence type="inferred from homology"/>
<feature type="transmembrane region" description="Helical" evidence="6">
    <location>
        <begin position="155"/>
        <end position="175"/>
    </location>
</feature>
<name>A0A3P5XMY6_9MICC</name>
<keyword evidence="3 6" id="KW-0812">Transmembrane</keyword>
<evidence type="ECO:0000256" key="3">
    <source>
        <dbReference type="ARBA" id="ARBA00022692"/>
    </source>
</evidence>
<comment type="subcellular location">
    <subcellularLocation>
        <location evidence="1">Membrane</location>
        <topology evidence="1">Multi-pass membrane protein</topology>
    </subcellularLocation>
</comment>
<evidence type="ECO:0000313" key="8">
    <source>
        <dbReference type="Proteomes" id="UP000280861"/>
    </source>
</evidence>
<organism evidence="7 8">
    <name type="scientific">Arthrobacter ulcerisalmonis</name>
    <dbReference type="NCBI Taxonomy" id="2483813"/>
    <lineage>
        <taxon>Bacteria</taxon>
        <taxon>Bacillati</taxon>
        <taxon>Actinomycetota</taxon>
        <taxon>Actinomycetes</taxon>
        <taxon>Micrococcales</taxon>
        <taxon>Micrococcaceae</taxon>
        <taxon>Arthrobacter</taxon>
    </lineage>
</organism>
<reference evidence="7 8" key="1">
    <citation type="submission" date="2018-11" db="EMBL/GenBank/DDBJ databases">
        <authorList>
            <person name="Criscuolo A."/>
        </authorList>
    </citation>
    <scope>NUCLEOTIDE SEQUENCE [LARGE SCALE GENOMIC DNA]</scope>
    <source>
        <strain evidence="7">AT11b</strain>
    </source>
</reference>
<dbReference type="FunFam" id="1.20.1260.100:FF:000001">
    <property type="entry name" value="translocator protein 2"/>
    <property type="match status" value="1"/>
</dbReference>
<keyword evidence="5 6" id="KW-0472">Membrane</keyword>
<dbReference type="InterPro" id="IPR038330">
    <property type="entry name" value="TspO/MBR-related_sf"/>
</dbReference>
<evidence type="ECO:0000256" key="5">
    <source>
        <dbReference type="ARBA" id="ARBA00023136"/>
    </source>
</evidence>
<evidence type="ECO:0000256" key="4">
    <source>
        <dbReference type="ARBA" id="ARBA00022989"/>
    </source>
</evidence>
<protein>
    <submittedName>
        <fullName evidence="7">TspO/MBR family protein</fullName>
    </submittedName>
</protein>
<dbReference type="InterPro" id="IPR004307">
    <property type="entry name" value="TspO_MBR"/>
</dbReference>
<dbReference type="PANTHER" id="PTHR10057:SF0">
    <property type="entry name" value="TRANSLOCATOR PROTEIN"/>
    <property type="match status" value="1"/>
</dbReference>
<dbReference type="AlphaFoldDB" id="A0A3P5XMY6"/>
<feature type="transmembrane region" description="Helical" evidence="6">
    <location>
        <begin position="22"/>
        <end position="44"/>
    </location>
</feature>
<feature type="transmembrane region" description="Helical" evidence="6">
    <location>
        <begin position="122"/>
        <end position="143"/>
    </location>
</feature>